<dbReference type="OrthoDB" id="1623338at2759"/>
<dbReference type="Proteomes" id="UP000325315">
    <property type="component" value="Unassembled WGS sequence"/>
</dbReference>
<dbReference type="Gene3D" id="3.30.420.10">
    <property type="entry name" value="Ribonuclease H-like superfamily/Ribonuclease H"/>
    <property type="match status" value="1"/>
</dbReference>
<proteinExistence type="predicted"/>
<protein>
    <submittedName>
        <fullName evidence="1">Integrase</fullName>
    </submittedName>
</protein>
<dbReference type="PANTHER" id="PTHR35046:SF26">
    <property type="entry name" value="RNA-DIRECTED DNA POLYMERASE"/>
    <property type="match status" value="1"/>
</dbReference>
<evidence type="ECO:0000313" key="2">
    <source>
        <dbReference type="Proteomes" id="UP000325315"/>
    </source>
</evidence>
<dbReference type="AlphaFoldDB" id="A0A5B6UXP4"/>
<gene>
    <name evidence="1" type="ORF">EPI10_028071</name>
</gene>
<comment type="caution">
    <text evidence="1">The sequence shown here is derived from an EMBL/GenBank/DDBJ whole genome shotgun (WGS) entry which is preliminary data.</text>
</comment>
<name>A0A5B6UXP4_9ROSI</name>
<accession>A0A5B6UXP4</accession>
<dbReference type="InterPro" id="IPR012337">
    <property type="entry name" value="RNaseH-like_sf"/>
</dbReference>
<dbReference type="EMBL" id="SMMG02000009">
    <property type="protein sequence ID" value="KAA3461506.1"/>
    <property type="molecule type" value="Genomic_DNA"/>
</dbReference>
<reference evidence="2" key="1">
    <citation type="journal article" date="2019" name="Plant Biotechnol. J.">
        <title>Genome sequencing of the Australian wild diploid species Gossypium australe highlights disease resistance and delayed gland morphogenesis.</title>
        <authorList>
            <person name="Cai Y."/>
            <person name="Cai X."/>
            <person name="Wang Q."/>
            <person name="Wang P."/>
            <person name="Zhang Y."/>
            <person name="Cai C."/>
            <person name="Xu Y."/>
            <person name="Wang K."/>
            <person name="Zhou Z."/>
            <person name="Wang C."/>
            <person name="Geng S."/>
            <person name="Li B."/>
            <person name="Dong Q."/>
            <person name="Hou Y."/>
            <person name="Wang H."/>
            <person name="Ai P."/>
            <person name="Liu Z."/>
            <person name="Yi F."/>
            <person name="Sun M."/>
            <person name="An G."/>
            <person name="Cheng J."/>
            <person name="Zhang Y."/>
            <person name="Shi Q."/>
            <person name="Xie Y."/>
            <person name="Shi X."/>
            <person name="Chang Y."/>
            <person name="Huang F."/>
            <person name="Chen Y."/>
            <person name="Hong S."/>
            <person name="Mi L."/>
            <person name="Sun Q."/>
            <person name="Zhang L."/>
            <person name="Zhou B."/>
            <person name="Peng R."/>
            <person name="Zhang X."/>
            <person name="Liu F."/>
        </authorList>
    </citation>
    <scope>NUCLEOTIDE SEQUENCE [LARGE SCALE GENOMIC DNA]</scope>
    <source>
        <strain evidence="2">cv. PA1801</strain>
    </source>
</reference>
<organism evidence="1 2">
    <name type="scientific">Gossypium australe</name>
    <dbReference type="NCBI Taxonomy" id="47621"/>
    <lineage>
        <taxon>Eukaryota</taxon>
        <taxon>Viridiplantae</taxon>
        <taxon>Streptophyta</taxon>
        <taxon>Embryophyta</taxon>
        <taxon>Tracheophyta</taxon>
        <taxon>Spermatophyta</taxon>
        <taxon>Magnoliopsida</taxon>
        <taxon>eudicotyledons</taxon>
        <taxon>Gunneridae</taxon>
        <taxon>Pentapetalae</taxon>
        <taxon>rosids</taxon>
        <taxon>malvids</taxon>
        <taxon>Malvales</taxon>
        <taxon>Malvaceae</taxon>
        <taxon>Malvoideae</taxon>
        <taxon>Gossypium</taxon>
    </lineage>
</organism>
<dbReference type="PANTHER" id="PTHR35046">
    <property type="entry name" value="ZINC KNUCKLE (CCHC-TYPE) FAMILY PROTEIN"/>
    <property type="match status" value="1"/>
</dbReference>
<dbReference type="GO" id="GO:0003676">
    <property type="term" value="F:nucleic acid binding"/>
    <property type="evidence" value="ECO:0007669"/>
    <property type="project" value="InterPro"/>
</dbReference>
<sequence length="89" mass="10254">MDFICGLPITPTKKDSLADILPIHTGYSLQKLERLYISEIVRLLGVLISIISNWDPRFTSRFWKKLQWTLGTQLNFSTAFHQQSDGQSK</sequence>
<dbReference type="SUPFAM" id="SSF53098">
    <property type="entry name" value="Ribonuclease H-like"/>
    <property type="match status" value="1"/>
</dbReference>
<evidence type="ECO:0000313" key="1">
    <source>
        <dbReference type="EMBL" id="KAA3461506.1"/>
    </source>
</evidence>
<keyword evidence="2" id="KW-1185">Reference proteome</keyword>
<dbReference type="InterPro" id="IPR036397">
    <property type="entry name" value="RNaseH_sf"/>
</dbReference>